<accession>A0A4Y7T292</accession>
<dbReference type="EMBL" id="QPFP01000038">
    <property type="protein sequence ID" value="TEB27649.1"/>
    <property type="molecule type" value="Genomic_DNA"/>
</dbReference>
<dbReference type="AlphaFoldDB" id="A0A4Y7T292"/>
<dbReference type="Proteomes" id="UP000298030">
    <property type="component" value="Unassembled WGS sequence"/>
</dbReference>
<protein>
    <recommendedName>
        <fullName evidence="4">CxC2-like cysteine cluster KDZ transposase-associated domain-containing protein</fullName>
    </recommendedName>
</protein>
<dbReference type="PANTHER" id="PTHR33096">
    <property type="entry name" value="CXC2 DOMAIN-CONTAINING PROTEIN"/>
    <property type="match status" value="1"/>
</dbReference>
<evidence type="ECO:0000313" key="3">
    <source>
        <dbReference type="Proteomes" id="UP000298030"/>
    </source>
</evidence>
<gene>
    <name evidence="2" type="ORF">FA13DRAFT_1756007</name>
</gene>
<reference evidence="2 3" key="1">
    <citation type="journal article" date="2019" name="Nat. Ecol. Evol.">
        <title>Megaphylogeny resolves global patterns of mushroom evolution.</title>
        <authorList>
            <person name="Varga T."/>
            <person name="Krizsan K."/>
            <person name="Foldi C."/>
            <person name="Dima B."/>
            <person name="Sanchez-Garcia M."/>
            <person name="Sanchez-Ramirez S."/>
            <person name="Szollosi G.J."/>
            <person name="Szarkandi J.G."/>
            <person name="Papp V."/>
            <person name="Albert L."/>
            <person name="Andreopoulos W."/>
            <person name="Angelini C."/>
            <person name="Antonin V."/>
            <person name="Barry K.W."/>
            <person name="Bougher N.L."/>
            <person name="Buchanan P."/>
            <person name="Buyck B."/>
            <person name="Bense V."/>
            <person name="Catcheside P."/>
            <person name="Chovatia M."/>
            <person name="Cooper J."/>
            <person name="Damon W."/>
            <person name="Desjardin D."/>
            <person name="Finy P."/>
            <person name="Geml J."/>
            <person name="Haridas S."/>
            <person name="Hughes K."/>
            <person name="Justo A."/>
            <person name="Karasinski D."/>
            <person name="Kautmanova I."/>
            <person name="Kiss B."/>
            <person name="Kocsube S."/>
            <person name="Kotiranta H."/>
            <person name="LaButti K.M."/>
            <person name="Lechner B.E."/>
            <person name="Liimatainen K."/>
            <person name="Lipzen A."/>
            <person name="Lukacs Z."/>
            <person name="Mihaltcheva S."/>
            <person name="Morgado L.N."/>
            <person name="Niskanen T."/>
            <person name="Noordeloos M.E."/>
            <person name="Ohm R.A."/>
            <person name="Ortiz-Santana B."/>
            <person name="Ovrebo C."/>
            <person name="Racz N."/>
            <person name="Riley R."/>
            <person name="Savchenko A."/>
            <person name="Shiryaev A."/>
            <person name="Soop K."/>
            <person name="Spirin V."/>
            <person name="Szebenyi C."/>
            <person name="Tomsovsky M."/>
            <person name="Tulloss R.E."/>
            <person name="Uehling J."/>
            <person name="Grigoriev I.V."/>
            <person name="Vagvolgyi C."/>
            <person name="Papp T."/>
            <person name="Martin F.M."/>
            <person name="Miettinen O."/>
            <person name="Hibbett D.S."/>
            <person name="Nagy L.G."/>
        </authorList>
    </citation>
    <scope>NUCLEOTIDE SEQUENCE [LARGE SCALE GENOMIC DNA]</scope>
    <source>
        <strain evidence="2 3">FP101781</strain>
    </source>
</reference>
<feature type="region of interest" description="Disordered" evidence="1">
    <location>
        <begin position="75"/>
        <end position="96"/>
    </location>
</feature>
<evidence type="ECO:0000313" key="2">
    <source>
        <dbReference type="EMBL" id="TEB27649.1"/>
    </source>
</evidence>
<dbReference type="STRING" id="71717.A0A4Y7T292"/>
<sequence length="659" mass="74935">MAFSACDDAYVKLLREADGRLMRSLCRTGLWRRKNACPACTYELKDEQELLFKILVTMDGSDSLKEVLRRSLGASYDDSDDEGPPTTLGTQLHDPRDIGEDVYLPNSKVNVHEKHGDGDLREMEDDGNPCASRWGNMHAEKTSRMWRMFDESGVFVCLCKHGFALVVLDMVRSGELSKYPLSVVEALLDAFGARIGAGYDTRCRLSTTLKHSSLGARADQAKFTCLVGAFHGHAHNRLCQLCHLEIYVLGMGLEDLEGCERLFSKTNALALSTRYASTFHRRQAIEQYIKHLDQFETSYSLSKFLVDNYRQALSLISGEADLRQRMAQKGILSGEWLEQERQYLTGLTKEPIEETLQMEYYQRLIDGDARQYSIHGTKHAIKRRQVNENPKKAIDLVHQSERLLGVEVPWTRASKEYLEAAELVRRRRYQRCLGELERLVVQGIFELTKMNKSQTGYKLRKHIAQVLQARSQAIKSALERYNGAAKAFKPPLPLAGASRAFKIQRARQEIERLNIEKRRVITHIHDERMFLQAAEQDALSAQPPDVILAFQTRKYREERDRFPVPHLQRFKQPASTPGFTGTLAPGISLDPTRRSRGQASNSDNDMEVDEDGLTAQQDRPRSPEPPGKSDQALDVNDEDEQDEQEDLEARLQVVMAGMD</sequence>
<feature type="compositionally biased region" description="Acidic residues" evidence="1">
    <location>
        <begin position="635"/>
        <end position="646"/>
    </location>
</feature>
<proteinExistence type="predicted"/>
<organism evidence="2 3">
    <name type="scientific">Coprinellus micaceus</name>
    <name type="common">Glistening ink-cap mushroom</name>
    <name type="synonym">Coprinus micaceus</name>
    <dbReference type="NCBI Taxonomy" id="71717"/>
    <lineage>
        <taxon>Eukaryota</taxon>
        <taxon>Fungi</taxon>
        <taxon>Dikarya</taxon>
        <taxon>Basidiomycota</taxon>
        <taxon>Agaricomycotina</taxon>
        <taxon>Agaricomycetes</taxon>
        <taxon>Agaricomycetidae</taxon>
        <taxon>Agaricales</taxon>
        <taxon>Agaricineae</taxon>
        <taxon>Psathyrellaceae</taxon>
        <taxon>Coprinellus</taxon>
    </lineage>
</organism>
<dbReference type="Pfam" id="PF18758">
    <property type="entry name" value="KDZ"/>
    <property type="match status" value="1"/>
</dbReference>
<dbReference type="PANTHER" id="PTHR33096:SF1">
    <property type="entry name" value="CXC1-LIKE CYSTEINE CLUSTER ASSOCIATED WITH KDZ TRANSPOSASES DOMAIN-CONTAINING PROTEIN"/>
    <property type="match status" value="1"/>
</dbReference>
<comment type="caution">
    <text evidence="2">The sequence shown here is derived from an EMBL/GenBank/DDBJ whole genome shotgun (WGS) entry which is preliminary data.</text>
</comment>
<evidence type="ECO:0000256" key="1">
    <source>
        <dbReference type="SAM" id="MobiDB-lite"/>
    </source>
</evidence>
<dbReference type="InterPro" id="IPR040521">
    <property type="entry name" value="KDZ"/>
</dbReference>
<evidence type="ECO:0008006" key="4">
    <source>
        <dbReference type="Google" id="ProtNLM"/>
    </source>
</evidence>
<dbReference type="OrthoDB" id="3035502at2759"/>
<keyword evidence="3" id="KW-1185">Reference proteome</keyword>
<name>A0A4Y7T292_COPMI</name>
<feature type="region of interest" description="Disordered" evidence="1">
    <location>
        <begin position="559"/>
        <end position="659"/>
    </location>
</feature>